<evidence type="ECO:0000256" key="3">
    <source>
        <dbReference type="SAM" id="MobiDB-lite"/>
    </source>
</evidence>
<evidence type="ECO:0000313" key="5">
    <source>
        <dbReference type="EMBL" id="KMZ71146.1"/>
    </source>
</evidence>
<dbReference type="Pfam" id="PF07765">
    <property type="entry name" value="KIP1"/>
    <property type="match status" value="1"/>
</dbReference>
<feature type="region of interest" description="Disordered" evidence="3">
    <location>
        <begin position="336"/>
        <end position="356"/>
    </location>
</feature>
<dbReference type="AlphaFoldDB" id="A0A0K9PQB2"/>
<dbReference type="EMBL" id="LFYR01000687">
    <property type="protein sequence ID" value="KMZ71146.1"/>
    <property type="molecule type" value="Genomic_DNA"/>
</dbReference>
<gene>
    <name evidence="5" type="ORF">ZOSMA_187G00190</name>
</gene>
<dbReference type="PROSITE" id="PS51774">
    <property type="entry name" value="NAB"/>
    <property type="match status" value="1"/>
</dbReference>
<comment type="caution">
    <text evidence="5">The sequence shown here is derived from an EMBL/GenBank/DDBJ whole genome shotgun (WGS) entry which is preliminary data.</text>
</comment>
<dbReference type="PANTHER" id="PTHR32258">
    <property type="entry name" value="PROTEIN NETWORKED 4A"/>
    <property type="match status" value="1"/>
</dbReference>
<proteinExistence type="inferred from homology"/>
<protein>
    <submittedName>
        <fullName evidence="5">Kinase interacting (KIP1-like) family protein</fullName>
    </submittedName>
</protein>
<feature type="compositionally biased region" description="Acidic residues" evidence="3">
    <location>
        <begin position="336"/>
        <end position="345"/>
    </location>
</feature>
<sequence length="382" mass="43999">MTIGYQNGSCRISTSNKPSWLRATLADFEQRYRSLSSPRRQCDFPEERESSVGWSSSASTLSIDSFADRAENYYRKRPQLVTLLHDIYNRYLSLSDRYTQLLHKPTNPFSNSKTQIFVVHSDLDDAEDALIFTDAIPDLDVDRHNATSDPDSSLSFQTPKSIGKGRAREVFVQPDQLVAEVVTTEMEKAILAHEVEIIEQHHSESSRKVDLQESLLEVLESERMVLLTENARLGYQATETAEENEELLAEVDFVKKKAEELACCVTKLQEERKVFAMGRKIEDLQTQIYGLEKRNKECYEAMIEKEDEKTAMVNGLFAEIDRVKNENKRMREKIEFEEEEEEEELNTGGRRRSKRRKWLADVVKKVEGLVLCGSHVGKEKED</sequence>
<name>A0A0K9PQB2_ZOSMR</name>
<reference evidence="6" key="1">
    <citation type="journal article" date="2016" name="Nature">
        <title>The genome of the seagrass Zostera marina reveals angiosperm adaptation to the sea.</title>
        <authorList>
            <person name="Olsen J.L."/>
            <person name="Rouze P."/>
            <person name="Verhelst B."/>
            <person name="Lin Y.-C."/>
            <person name="Bayer T."/>
            <person name="Collen J."/>
            <person name="Dattolo E."/>
            <person name="De Paoli E."/>
            <person name="Dittami S."/>
            <person name="Maumus F."/>
            <person name="Michel G."/>
            <person name="Kersting A."/>
            <person name="Lauritano C."/>
            <person name="Lohaus R."/>
            <person name="Toepel M."/>
            <person name="Tonon T."/>
            <person name="Vanneste K."/>
            <person name="Amirebrahimi M."/>
            <person name="Brakel J."/>
            <person name="Bostroem C."/>
            <person name="Chovatia M."/>
            <person name="Grimwood J."/>
            <person name="Jenkins J.W."/>
            <person name="Jueterbock A."/>
            <person name="Mraz A."/>
            <person name="Stam W.T."/>
            <person name="Tice H."/>
            <person name="Bornberg-Bauer E."/>
            <person name="Green P.J."/>
            <person name="Pearson G.A."/>
            <person name="Procaccini G."/>
            <person name="Duarte C.M."/>
            <person name="Schmutz J."/>
            <person name="Reusch T.B.H."/>
            <person name="Van de Peer Y."/>
        </authorList>
    </citation>
    <scope>NUCLEOTIDE SEQUENCE [LARGE SCALE GENOMIC DNA]</scope>
    <source>
        <strain evidence="6">cv. Finnish</strain>
    </source>
</reference>
<dbReference type="InterPro" id="IPR051861">
    <property type="entry name" value="NET_actin-binding_domain"/>
</dbReference>
<dbReference type="STRING" id="29655.A0A0K9PQB2"/>
<comment type="similarity">
    <text evidence="2">Belongs to the NET family.</text>
</comment>
<evidence type="ECO:0000256" key="2">
    <source>
        <dbReference type="ARBA" id="ARBA00038006"/>
    </source>
</evidence>
<dbReference type="GO" id="GO:0003779">
    <property type="term" value="F:actin binding"/>
    <property type="evidence" value="ECO:0007669"/>
    <property type="project" value="InterPro"/>
</dbReference>
<keyword evidence="5" id="KW-0808">Transferase</keyword>
<keyword evidence="1" id="KW-0175">Coiled coil</keyword>
<dbReference type="OrthoDB" id="1911293at2759"/>
<dbReference type="PANTHER" id="PTHR32258:SF26">
    <property type="entry name" value="KINASE INTERACTING (KIP1-LIKE) FAMILY PROTEIN"/>
    <property type="match status" value="1"/>
</dbReference>
<dbReference type="GO" id="GO:0016301">
    <property type="term" value="F:kinase activity"/>
    <property type="evidence" value="ECO:0007669"/>
    <property type="project" value="UniProtKB-KW"/>
</dbReference>
<evidence type="ECO:0000256" key="1">
    <source>
        <dbReference type="ARBA" id="ARBA00023054"/>
    </source>
</evidence>
<keyword evidence="6" id="KW-1185">Reference proteome</keyword>
<dbReference type="InterPro" id="IPR011684">
    <property type="entry name" value="NAB"/>
</dbReference>
<evidence type="ECO:0000259" key="4">
    <source>
        <dbReference type="PROSITE" id="PS51774"/>
    </source>
</evidence>
<feature type="domain" description="NAB" evidence="4">
    <location>
        <begin position="3"/>
        <end position="105"/>
    </location>
</feature>
<evidence type="ECO:0000313" key="6">
    <source>
        <dbReference type="Proteomes" id="UP000036987"/>
    </source>
</evidence>
<dbReference type="Proteomes" id="UP000036987">
    <property type="component" value="Unassembled WGS sequence"/>
</dbReference>
<organism evidence="5 6">
    <name type="scientific">Zostera marina</name>
    <name type="common">Eelgrass</name>
    <dbReference type="NCBI Taxonomy" id="29655"/>
    <lineage>
        <taxon>Eukaryota</taxon>
        <taxon>Viridiplantae</taxon>
        <taxon>Streptophyta</taxon>
        <taxon>Embryophyta</taxon>
        <taxon>Tracheophyta</taxon>
        <taxon>Spermatophyta</taxon>
        <taxon>Magnoliopsida</taxon>
        <taxon>Liliopsida</taxon>
        <taxon>Zosteraceae</taxon>
        <taxon>Zostera</taxon>
    </lineage>
</organism>
<accession>A0A0K9PQB2</accession>
<keyword evidence="5" id="KW-0418">Kinase</keyword>